<reference evidence="2" key="1">
    <citation type="journal article" date="2020" name="Stud. Mycol.">
        <title>101 Dothideomycetes genomes: a test case for predicting lifestyles and emergence of pathogens.</title>
        <authorList>
            <person name="Haridas S."/>
            <person name="Albert R."/>
            <person name="Binder M."/>
            <person name="Bloem J."/>
            <person name="Labutti K."/>
            <person name="Salamov A."/>
            <person name="Andreopoulos B."/>
            <person name="Baker S."/>
            <person name="Barry K."/>
            <person name="Bills G."/>
            <person name="Bluhm B."/>
            <person name="Cannon C."/>
            <person name="Castanera R."/>
            <person name="Culley D."/>
            <person name="Daum C."/>
            <person name="Ezra D."/>
            <person name="Gonzalez J."/>
            <person name="Henrissat B."/>
            <person name="Kuo A."/>
            <person name="Liang C."/>
            <person name="Lipzen A."/>
            <person name="Lutzoni F."/>
            <person name="Magnuson J."/>
            <person name="Mondo S."/>
            <person name="Nolan M."/>
            <person name="Ohm R."/>
            <person name="Pangilinan J."/>
            <person name="Park H.-J."/>
            <person name="Ramirez L."/>
            <person name="Alfaro M."/>
            <person name="Sun H."/>
            <person name="Tritt A."/>
            <person name="Yoshinaga Y."/>
            <person name="Zwiers L.-H."/>
            <person name="Turgeon B."/>
            <person name="Goodwin S."/>
            <person name="Spatafora J."/>
            <person name="Crous P."/>
            <person name="Grigoriev I."/>
        </authorList>
    </citation>
    <scope>NUCLEOTIDE SEQUENCE</scope>
    <source>
        <strain evidence="2">CBS 207.26</strain>
    </source>
</reference>
<dbReference type="AlphaFoldDB" id="A0A6A6DIP1"/>
<organism evidence="2 3">
    <name type="scientific">Zopfia rhizophila CBS 207.26</name>
    <dbReference type="NCBI Taxonomy" id="1314779"/>
    <lineage>
        <taxon>Eukaryota</taxon>
        <taxon>Fungi</taxon>
        <taxon>Dikarya</taxon>
        <taxon>Ascomycota</taxon>
        <taxon>Pezizomycotina</taxon>
        <taxon>Dothideomycetes</taxon>
        <taxon>Dothideomycetes incertae sedis</taxon>
        <taxon>Zopfiaceae</taxon>
        <taxon>Zopfia</taxon>
    </lineage>
</organism>
<dbReference type="Proteomes" id="UP000800200">
    <property type="component" value="Unassembled WGS sequence"/>
</dbReference>
<name>A0A6A6DIP1_9PEZI</name>
<evidence type="ECO:0000256" key="1">
    <source>
        <dbReference type="SAM" id="Phobius"/>
    </source>
</evidence>
<proteinExistence type="predicted"/>
<dbReference type="EMBL" id="ML994676">
    <property type="protein sequence ID" value="KAF2178282.1"/>
    <property type="molecule type" value="Genomic_DNA"/>
</dbReference>
<evidence type="ECO:0000313" key="3">
    <source>
        <dbReference type="Proteomes" id="UP000800200"/>
    </source>
</evidence>
<gene>
    <name evidence="2" type="ORF">K469DRAFT_334770</name>
</gene>
<feature type="transmembrane region" description="Helical" evidence="1">
    <location>
        <begin position="49"/>
        <end position="70"/>
    </location>
</feature>
<keyword evidence="1" id="KW-0472">Membrane</keyword>
<protein>
    <submittedName>
        <fullName evidence="2">Uncharacterized protein</fullName>
    </submittedName>
</protein>
<feature type="transmembrane region" description="Helical" evidence="1">
    <location>
        <begin position="82"/>
        <end position="103"/>
    </location>
</feature>
<evidence type="ECO:0000313" key="2">
    <source>
        <dbReference type="EMBL" id="KAF2178282.1"/>
    </source>
</evidence>
<keyword evidence="1" id="KW-1133">Transmembrane helix</keyword>
<keyword evidence="1" id="KW-0812">Transmembrane</keyword>
<sequence length="331" mass="37443">MLLLLRTHCQFRTKRLQQRLGAMSKSHPRSAMDLDGLQFRNGKTIIDQISVPCTNAYAGFCYTLLTIYYRHILPQSITCLRYLVHLITAASLLIIIFTVLTVIDQSRQLKQSQSDQTALARERKSIAKELREAELRIWELEIEISSLRHGVEGAIETMTQIDGNVFAAQQCRRCGEIAIAAQHTVRKCRTNSNSRDPKLEAVREGAVNLDRKAKSMMEKHVVGSFAKKNGRNARTSTESATPAVSDGIWDTCKENLKFLADEEIKAARMEIMVRERVYNTVKAALDVCRDQGTFHTAEVVPEKRTPPTKVEKHVALCGKENAKQITRKKTF</sequence>
<keyword evidence="3" id="KW-1185">Reference proteome</keyword>
<dbReference type="OrthoDB" id="10676265at2759"/>
<accession>A0A6A6DIP1</accession>